<dbReference type="CDD" id="cd02850">
    <property type="entry name" value="E_set_Cellulase_N"/>
    <property type="match status" value="1"/>
</dbReference>
<keyword evidence="9" id="KW-1185">Reference proteome</keyword>
<comment type="similarity">
    <text evidence="1">Belongs to the glycosyl hydrolase 9 (cellulase E) family.</text>
</comment>
<protein>
    <submittedName>
        <fullName evidence="8">Glycosyl hydrolase family 9</fullName>
    </submittedName>
</protein>
<evidence type="ECO:0000259" key="6">
    <source>
        <dbReference type="Pfam" id="PF00759"/>
    </source>
</evidence>
<feature type="domain" description="Cellulase Ig-like" evidence="7">
    <location>
        <begin position="3"/>
        <end position="83"/>
    </location>
</feature>
<evidence type="ECO:0000256" key="4">
    <source>
        <dbReference type="ARBA" id="ARBA00023295"/>
    </source>
</evidence>
<keyword evidence="4" id="KW-0326">Glycosidase</keyword>
<reference evidence="9" key="1">
    <citation type="submission" date="2017-06" db="EMBL/GenBank/DDBJ databases">
        <authorList>
            <person name="Rodrigo-Torres L."/>
            <person name="Arahal R. D."/>
            <person name="Lucena T."/>
        </authorList>
    </citation>
    <scope>NUCLEOTIDE SEQUENCE [LARGE SCALE GENOMIC DNA]</scope>
    <source>
        <strain evidence="9">type strain: CECT 9192</strain>
    </source>
</reference>
<keyword evidence="2 8" id="KW-0378">Hydrolase</keyword>
<keyword evidence="3" id="KW-0119">Carbohydrate metabolism</keyword>
<sequence length="578" mass="65722">MQLLINHLGYERFNTKQALLQTTSQTLSGHAELVCNQTNQTIMQLPLVACGTTAQWHTGNIYKIDFSTFQNNGEYRIRYANIESSVFSIAEGILMQRTFSDVLHYFKSQRCSGIYDQADSQAQLLNSDISVDVHGGWYDASGDVSKYLSHLSYANFLNPQQTPMIVWNMLKAYEIAEDQTDIADFTRVRLLEEALFGADFLVRMQSDDGFFFMTVFDKWSKSPAQRDICAYATQDGIKTDDYQAGFRQGGGVAIAALAAAARITTLPSCSRIPHCDAYQSEHYLHAAERGYWHLKQHNINYLNDNAENIIDEYCALLAAVELYRATHQQRYLTEMRDWAQRLSQRQMSDENVNHYWSATMDGSRPYYHAAEAGLPAIALMQYLAAEPETKHQQQLHPVLVNALNFELTLTAEVNNPFGYPRQYTKAVDGDKQTAFFVAHNNESGYWWQGENARIASLASMAFMAQTHLTDDALKQQLMQYGQQIMNWILGLNPFDMCMLDGHGHNNPDYLPELGFSNAKGGVCNGITSGFENEQDIAFNPVGQKDDMLQNWRWGEQWIPHGGWYLLATTLQFKERHHG</sequence>
<dbReference type="Gene3D" id="2.60.40.10">
    <property type="entry name" value="Immunoglobulins"/>
    <property type="match status" value="1"/>
</dbReference>
<dbReference type="InterPro" id="IPR004197">
    <property type="entry name" value="Cellulase_Ig-like"/>
</dbReference>
<evidence type="ECO:0000256" key="2">
    <source>
        <dbReference type="ARBA" id="ARBA00022801"/>
    </source>
</evidence>
<dbReference type="GO" id="GO:0008810">
    <property type="term" value="F:cellulase activity"/>
    <property type="evidence" value="ECO:0007669"/>
    <property type="project" value="InterPro"/>
</dbReference>
<dbReference type="Gene3D" id="1.50.10.10">
    <property type="match status" value="1"/>
</dbReference>
<dbReference type="InterPro" id="IPR012341">
    <property type="entry name" value="6hp_glycosidase-like_sf"/>
</dbReference>
<evidence type="ECO:0000256" key="1">
    <source>
        <dbReference type="ARBA" id="ARBA00007072"/>
    </source>
</evidence>
<evidence type="ECO:0000256" key="3">
    <source>
        <dbReference type="ARBA" id="ARBA00023277"/>
    </source>
</evidence>
<feature type="domain" description="Glycoside hydrolase family 9" evidence="6">
    <location>
        <begin position="98"/>
        <end position="509"/>
    </location>
</feature>
<dbReference type="Pfam" id="PF02927">
    <property type="entry name" value="CelD_N"/>
    <property type="match status" value="1"/>
</dbReference>
<dbReference type="SUPFAM" id="SSF48208">
    <property type="entry name" value="Six-hairpin glycosidases"/>
    <property type="match status" value="1"/>
</dbReference>
<dbReference type="InterPro" id="IPR008928">
    <property type="entry name" value="6-hairpin_glycosidase_sf"/>
</dbReference>
<gene>
    <name evidence="8" type="ORF">PAQU9191_03113</name>
</gene>
<evidence type="ECO:0000259" key="7">
    <source>
        <dbReference type="Pfam" id="PF02927"/>
    </source>
</evidence>
<accession>A0A1Y6L052</accession>
<dbReference type="InterPro" id="IPR001701">
    <property type="entry name" value="Glyco_hydro_9"/>
</dbReference>
<dbReference type="RefSeq" id="WP_087821566.1">
    <property type="nucleotide sequence ID" value="NZ_FYAH01000007.1"/>
</dbReference>
<dbReference type="PANTHER" id="PTHR22298">
    <property type="entry name" value="ENDO-1,4-BETA-GLUCANASE"/>
    <property type="match status" value="1"/>
</dbReference>
<dbReference type="GO" id="GO:0000272">
    <property type="term" value="P:polysaccharide catabolic process"/>
    <property type="evidence" value="ECO:0007669"/>
    <property type="project" value="UniProtKB-KW"/>
</dbReference>
<keyword evidence="5" id="KW-0624">Polysaccharide degradation</keyword>
<dbReference type="InterPro" id="IPR013783">
    <property type="entry name" value="Ig-like_fold"/>
</dbReference>
<evidence type="ECO:0000313" key="8">
    <source>
        <dbReference type="EMBL" id="SMY17799.1"/>
    </source>
</evidence>
<proteinExistence type="inferred from homology"/>
<organism evidence="8 9">
    <name type="scientific">Photobacterium aquimaris</name>
    <dbReference type="NCBI Taxonomy" id="512643"/>
    <lineage>
        <taxon>Bacteria</taxon>
        <taxon>Pseudomonadati</taxon>
        <taxon>Pseudomonadota</taxon>
        <taxon>Gammaproteobacteria</taxon>
        <taxon>Vibrionales</taxon>
        <taxon>Vibrionaceae</taxon>
        <taxon>Photobacterium</taxon>
    </lineage>
</organism>
<dbReference type="InterPro" id="IPR014756">
    <property type="entry name" value="Ig_E-set"/>
</dbReference>
<dbReference type="AlphaFoldDB" id="A0A1Y6L052"/>
<name>A0A1Y6L052_9GAMM</name>
<dbReference type="SUPFAM" id="SSF81296">
    <property type="entry name" value="E set domains"/>
    <property type="match status" value="1"/>
</dbReference>
<evidence type="ECO:0000256" key="5">
    <source>
        <dbReference type="ARBA" id="ARBA00023326"/>
    </source>
</evidence>
<evidence type="ECO:0000313" key="9">
    <source>
        <dbReference type="Proteomes" id="UP000196485"/>
    </source>
</evidence>
<dbReference type="Proteomes" id="UP000196485">
    <property type="component" value="Unassembled WGS sequence"/>
</dbReference>
<dbReference type="Pfam" id="PF00759">
    <property type="entry name" value="Glyco_hydro_9"/>
    <property type="match status" value="1"/>
</dbReference>
<dbReference type="EMBL" id="FYAH01000007">
    <property type="protein sequence ID" value="SMY17799.1"/>
    <property type="molecule type" value="Genomic_DNA"/>
</dbReference>